<evidence type="ECO:0000313" key="2">
    <source>
        <dbReference type="EMBL" id="PHU36241.1"/>
    </source>
</evidence>
<comment type="caution">
    <text evidence="2">The sequence shown here is derived from an EMBL/GenBank/DDBJ whole genome shotgun (WGS) entry which is preliminary data.</text>
</comment>
<keyword evidence="3" id="KW-1185">Reference proteome</keyword>
<name>A0A2G3DZ53_9FIRM</name>
<dbReference type="InterPro" id="IPR055140">
    <property type="entry name" value="Thiolase_C_2"/>
</dbReference>
<gene>
    <name evidence="2" type="ORF">CSX02_13225</name>
</gene>
<sequence length="429" mass="46677">MVENVKLGKNMRSVSIVGIGATPFMNLIKNETYHGLTNGELFGRAALDAMRDANVQPRDVQYFFHGSANPHVLNNCITPNVQVADWFGMRGKGSLSHSEGCCTGYIALEEAVFAVASGAYDIVLTGACDCGTGMPDGNTPDHMRVELSTEVLFPDLDSIFDRAYGRYLGGGPGMNHDDWINLYAHENHLTPEQVDDVLNHQSYHMRRAGALNPRAIRRQTFDEMAKEAGYDDVWEYMKSPYNPKMTQYLRTSSDSCVADGAATCIVVPTEIAHKFTDKPIEVLAIGASVLDAIVPHLEKKATAIAAKQVYDATGLTPDDIDLVMVNDFIGSSAFLAAEEIGYLPKGEGWKYVLEGRTAFDGDKPINPNGGRTSYGHAFGASGLADVFEAVTQMRGEAGSRQVKKLPKYTFLRGFGGAQNVRAIILKAGF</sequence>
<dbReference type="InterPro" id="IPR002155">
    <property type="entry name" value="Thiolase"/>
</dbReference>
<evidence type="ECO:0000259" key="1">
    <source>
        <dbReference type="Pfam" id="PF22691"/>
    </source>
</evidence>
<dbReference type="EMBL" id="PDYG01000135">
    <property type="protein sequence ID" value="PHU36241.1"/>
    <property type="molecule type" value="Genomic_DNA"/>
</dbReference>
<keyword evidence="2" id="KW-0808">Transferase</keyword>
<dbReference type="RefSeq" id="WP_099387027.1">
    <property type="nucleotide sequence ID" value="NZ_JANSWH010000092.1"/>
</dbReference>
<evidence type="ECO:0000313" key="3">
    <source>
        <dbReference type="Proteomes" id="UP000224563"/>
    </source>
</evidence>
<dbReference type="Gene3D" id="3.40.47.10">
    <property type="match status" value="1"/>
</dbReference>
<dbReference type="GO" id="GO:0016747">
    <property type="term" value="F:acyltransferase activity, transferring groups other than amino-acyl groups"/>
    <property type="evidence" value="ECO:0007669"/>
    <property type="project" value="InterPro"/>
</dbReference>
<dbReference type="PIRSF" id="PIRSF000429">
    <property type="entry name" value="Ac-CoA_Ac_transf"/>
    <property type="match status" value="1"/>
</dbReference>
<dbReference type="AlphaFoldDB" id="A0A2G3DZ53"/>
<accession>A0A2G3DZ53</accession>
<dbReference type="Pfam" id="PF22691">
    <property type="entry name" value="Thiolase_C_1"/>
    <property type="match status" value="1"/>
</dbReference>
<dbReference type="InterPro" id="IPR016039">
    <property type="entry name" value="Thiolase-like"/>
</dbReference>
<dbReference type="PANTHER" id="PTHR42870:SF1">
    <property type="entry name" value="NON-SPECIFIC LIPID-TRANSFER PROTEIN-LIKE 2"/>
    <property type="match status" value="1"/>
</dbReference>
<dbReference type="CDD" id="cd00829">
    <property type="entry name" value="SCP-x_thiolase"/>
    <property type="match status" value="1"/>
</dbReference>
<protein>
    <submittedName>
        <fullName evidence="2">Acetyl-CoA acetyltransferase</fullName>
    </submittedName>
</protein>
<reference evidence="2 3" key="2">
    <citation type="submission" date="2017-10" db="EMBL/GenBank/DDBJ databases">
        <authorList>
            <person name="Banno H."/>
            <person name="Chua N.-H."/>
        </authorList>
    </citation>
    <scope>NUCLEOTIDE SEQUENCE [LARGE SCALE GENOMIC DNA]</scope>
    <source>
        <strain evidence="2 3">JK623</strain>
    </source>
</reference>
<organism evidence="2 3">
    <name type="scientific">Agathobacter ruminis</name>
    <dbReference type="NCBI Taxonomy" id="1712665"/>
    <lineage>
        <taxon>Bacteria</taxon>
        <taxon>Bacillati</taxon>
        <taxon>Bacillota</taxon>
        <taxon>Clostridia</taxon>
        <taxon>Lachnospirales</taxon>
        <taxon>Lachnospiraceae</taxon>
        <taxon>Agathobacter</taxon>
    </lineage>
</organism>
<feature type="domain" description="Thiolase C-terminal" evidence="1">
    <location>
        <begin position="297"/>
        <end position="421"/>
    </location>
</feature>
<dbReference type="PANTHER" id="PTHR42870">
    <property type="entry name" value="ACETYL-COA C-ACETYLTRANSFERASE"/>
    <property type="match status" value="1"/>
</dbReference>
<reference evidence="2 3" key="1">
    <citation type="submission" date="2017-10" db="EMBL/GenBank/DDBJ databases">
        <title>Resolving the taxonomy of Roseburia spp., Eubacterium rectale and Agathobacter spp. through phylogenomic analysis.</title>
        <authorList>
            <person name="Sheridan P.O."/>
            <person name="Walker A.W."/>
            <person name="Duncan S.H."/>
            <person name="Scott K.P."/>
            <person name="Toole P.W.O."/>
            <person name="Luis P."/>
            <person name="Flint H.J."/>
        </authorList>
    </citation>
    <scope>NUCLEOTIDE SEQUENCE [LARGE SCALE GENOMIC DNA]</scope>
    <source>
        <strain evidence="2 3">JK623</strain>
    </source>
</reference>
<proteinExistence type="predicted"/>
<dbReference type="SUPFAM" id="SSF53901">
    <property type="entry name" value="Thiolase-like"/>
    <property type="match status" value="1"/>
</dbReference>
<dbReference type="Proteomes" id="UP000224563">
    <property type="component" value="Unassembled WGS sequence"/>
</dbReference>